<keyword evidence="4" id="KW-0520">NAD</keyword>
<evidence type="ECO:0000256" key="2">
    <source>
        <dbReference type="ARBA" id="ARBA00022679"/>
    </source>
</evidence>
<evidence type="ECO:0000256" key="5">
    <source>
        <dbReference type="SAM" id="MobiDB-lite"/>
    </source>
</evidence>
<dbReference type="Gene3D" id="3.10.110.10">
    <property type="entry name" value="Ubiquitin Conjugating Enzyme"/>
    <property type="match status" value="1"/>
</dbReference>
<dbReference type="SUPFAM" id="SSF54495">
    <property type="entry name" value="UBC-like"/>
    <property type="match status" value="1"/>
</dbReference>
<feature type="region of interest" description="Disordered" evidence="5">
    <location>
        <begin position="192"/>
        <end position="213"/>
    </location>
</feature>
<proteinExistence type="predicted"/>
<keyword evidence="8" id="KW-1185">Reference proteome</keyword>
<feature type="region of interest" description="Disordered" evidence="5">
    <location>
        <begin position="238"/>
        <end position="269"/>
    </location>
</feature>
<dbReference type="AlphaFoldDB" id="G0RY81"/>
<evidence type="ECO:0000313" key="7">
    <source>
        <dbReference type="EMBL" id="EGS23867.1"/>
    </source>
</evidence>
<dbReference type="InterPro" id="IPR000608">
    <property type="entry name" value="UBC"/>
</dbReference>
<organism evidence="8">
    <name type="scientific">Chaetomium thermophilum (strain DSM 1495 / CBS 144.50 / IMI 039719)</name>
    <name type="common">Thermochaetoides thermophila</name>
    <dbReference type="NCBI Taxonomy" id="759272"/>
    <lineage>
        <taxon>Eukaryota</taxon>
        <taxon>Fungi</taxon>
        <taxon>Dikarya</taxon>
        <taxon>Ascomycota</taxon>
        <taxon>Pezizomycotina</taxon>
        <taxon>Sordariomycetes</taxon>
        <taxon>Sordariomycetidae</taxon>
        <taxon>Sordariales</taxon>
        <taxon>Chaetomiaceae</taxon>
        <taxon>Thermochaetoides</taxon>
    </lineage>
</organism>
<dbReference type="PANTHER" id="PTHR21328">
    <property type="entry name" value="POLY ADP-RIBOSE POLYMERASE FAMILY, MEMBER PARP"/>
    <property type="match status" value="1"/>
</dbReference>
<dbReference type="eggNOG" id="KOG0897">
    <property type="taxonomic scope" value="Eukaryota"/>
</dbReference>
<dbReference type="SUPFAM" id="SSF56399">
    <property type="entry name" value="ADP-ribosylation"/>
    <property type="match status" value="1"/>
</dbReference>
<gene>
    <name evidence="7" type="ORF">CTHT_0005750</name>
</gene>
<dbReference type="GO" id="GO:0003950">
    <property type="term" value="F:NAD+ poly-ADP-ribosyltransferase activity"/>
    <property type="evidence" value="ECO:0007669"/>
    <property type="project" value="InterPro"/>
</dbReference>
<name>G0RY81_CHATD</name>
<keyword evidence="2" id="KW-0808">Transferase</keyword>
<protein>
    <submittedName>
        <fullName evidence="7">Ubiquitin-conjugating enzyme E2-like protein</fullName>
    </submittedName>
</protein>
<dbReference type="GO" id="GO:0016779">
    <property type="term" value="F:nucleotidyltransferase activity"/>
    <property type="evidence" value="ECO:0007669"/>
    <property type="project" value="UniProtKB-KW"/>
</dbReference>
<dbReference type="STRING" id="759272.G0RY81"/>
<evidence type="ECO:0000256" key="3">
    <source>
        <dbReference type="ARBA" id="ARBA00022695"/>
    </source>
</evidence>
<dbReference type="InterPro" id="IPR012317">
    <property type="entry name" value="Poly(ADP-ribose)pol_cat_dom"/>
</dbReference>
<dbReference type="InterPro" id="IPR016135">
    <property type="entry name" value="UBQ-conjugating_enzyme/RWD"/>
</dbReference>
<dbReference type="InterPro" id="IPR051838">
    <property type="entry name" value="ARTD_PARP"/>
</dbReference>
<dbReference type="HOGENOM" id="CLU_019581_0_0_1"/>
<evidence type="ECO:0000256" key="4">
    <source>
        <dbReference type="ARBA" id="ARBA00023027"/>
    </source>
</evidence>
<dbReference type="OrthoDB" id="109543at2759"/>
<dbReference type="Proteomes" id="UP000008066">
    <property type="component" value="Unassembled WGS sequence"/>
</dbReference>
<dbReference type="Pfam" id="PF00179">
    <property type="entry name" value="UQ_con"/>
    <property type="match status" value="1"/>
</dbReference>
<dbReference type="OMA" id="STIFAWH"/>
<evidence type="ECO:0000256" key="1">
    <source>
        <dbReference type="ARBA" id="ARBA00022676"/>
    </source>
</evidence>
<dbReference type="SMART" id="SM00212">
    <property type="entry name" value="UBCc"/>
    <property type="match status" value="1"/>
</dbReference>
<feature type="compositionally biased region" description="Polar residues" evidence="5">
    <location>
        <begin position="192"/>
        <end position="202"/>
    </location>
</feature>
<reference evidence="7 8" key="1">
    <citation type="journal article" date="2011" name="Cell">
        <title>Insight into structure and assembly of the nuclear pore complex by utilizing the genome of a eukaryotic thermophile.</title>
        <authorList>
            <person name="Amlacher S."/>
            <person name="Sarges P."/>
            <person name="Flemming D."/>
            <person name="van Noort V."/>
            <person name="Kunze R."/>
            <person name="Devos D.P."/>
            <person name="Arumugam M."/>
            <person name="Bork P."/>
            <person name="Hurt E."/>
        </authorList>
    </citation>
    <scope>NUCLEOTIDE SEQUENCE [LARGE SCALE GENOMIC DNA]</scope>
    <source>
        <strain evidence="8">DSM 1495 / CBS 144.50 / IMI 039719</strain>
    </source>
</reference>
<sequence length="530" mass="58823">MEGWVQFCFAQGTPDKELRFNRALREVAARKDIKKHPTIFAWHGSSLANWHSIIRTGLGYNETRNGRSHGNGVYMSRHFKTSRGYSVTGLTWPNSDLKFNLCIGLCEIINAPDEFLSTSPHYVVQQLDWIQCRYLFVQPLTVNTKIDSTGERGKDKQFDQEIHPQPFGCEILGSDDKPLKIPVTAIPIRTVDTSTSGRSSRASLKRETREFEQLGDDSDAEDVRLLFTNDEFKGFFPPAAKRSSSRSSGVKLGDSSDFPSSPTGGIILDPTKTDFEPGAFDSSSLPRLDPPSFANPSSTRALSLELAKLQALQYRMPLHELGWYIDFNSVTNLFQWIVELHSFDSSLPLAQDMKAAGIRSIVMEMRFGADFPFSPPFVRVIRPRFMPFLQGGGGHVTAGGAMCMELLTASGWSPANSMESVLLQVRMALCNLEPQPAKGQVSSTPTTLTPEPVKIGTAAPAKVTWMDYGIWEAIDAYERSARAHGWKIAENWRQTANGPSNHASARLLRSTAPNIVTDSLDPIHPAFQLH</sequence>
<dbReference type="EMBL" id="GL988032">
    <property type="protein sequence ID" value="EGS23867.1"/>
    <property type="molecule type" value="Genomic_DNA"/>
</dbReference>
<dbReference type="KEGG" id="cthr:CTHT_0005750"/>
<evidence type="ECO:0000259" key="6">
    <source>
        <dbReference type="PROSITE" id="PS50127"/>
    </source>
</evidence>
<dbReference type="PROSITE" id="PS50127">
    <property type="entry name" value="UBC_2"/>
    <property type="match status" value="1"/>
</dbReference>
<keyword evidence="1" id="KW-0328">Glycosyltransferase</keyword>
<dbReference type="GeneID" id="18254613"/>
<dbReference type="Pfam" id="PF00644">
    <property type="entry name" value="PARP"/>
    <property type="match status" value="1"/>
</dbReference>
<dbReference type="CDD" id="cd23802">
    <property type="entry name" value="UBCc_UBE2Q"/>
    <property type="match status" value="1"/>
</dbReference>
<accession>G0RY81</accession>
<keyword evidence="3" id="KW-0548">Nucleotidyltransferase</keyword>
<feature type="domain" description="UBC core" evidence="6">
    <location>
        <begin position="297"/>
        <end position="470"/>
    </location>
</feature>
<evidence type="ECO:0000313" key="8">
    <source>
        <dbReference type="Proteomes" id="UP000008066"/>
    </source>
</evidence>
<dbReference type="Gene3D" id="3.90.228.10">
    <property type="match status" value="1"/>
</dbReference>
<dbReference type="RefSeq" id="XP_006691109.1">
    <property type="nucleotide sequence ID" value="XM_006691046.1"/>
</dbReference>